<dbReference type="AlphaFoldDB" id="A0A914CBX5"/>
<dbReference type="PRINTS" id="PR01692">
    <property type="entry name" value="LIPOCALINIMR"/>
</dbReference>
<keyword evidence="1" id="KW-1133">Transmembrane helix</keyword>
<dbReference type="GO" id="GO:0007165">
    <property type="term" value="P:signal transduction"/>
    <property type="evidence" value="ECO:0007669"/>
    <property type="project" value="TreeGrafter"/>
</dbReference>
<dbReference type="GO" id="GO:0005886">
    <property type="term" value="C:plasma membrane"/>
    <property type="evidence" value="ECO:0007669"/>
    <property type="project" value="TreeGrafter"/>
</dbReference>
<sequence length="326" mass="36488">MAVCFFLILLLIILTDLIYTLLFSEQYFTFSLLKLSTSSIPLVYSFVSLVGVAMLLLSTPMGFAQMFDVFSNSLISAKPKTNILDISLEERAEHLQALSCARRNFVLGTTSNGGFYPNGNTPKTINVATPRRSLFRSYVAFLDALTYPFIMLLLLLLTVFSVSMVLINTLGLLFGYRALPEYVQYMEVHSRHTFGIFGALVEVTLIVYVMVASLIGVYSLPLLCRMKPEVGKTSLSGIIANCMMILMLSSALPVLARTLGITSFDLLGAYGRLDWISNFSLIWSYNVLFAATSIFLLANKFTAPVRRELFRRLCEVTRRRTSLKND</sequence>
<feature type="transmembrane region" description="Helical" evidence="1">
    <location>
        <begin position="39"/>
        <end position="57"/>
    </location>
</feature>
<accession>A0A914CBX5</accession>
<feature type="transmembrane region" description="Helical" evidence="1">
    <location>
        <begin position="194"/>
        <end position="223"/>
    </location>
</feature>
<keyword evidence="2" id="KW-1185">Reference proteome</keyword>
<dbReference type="InterPro" id="IPR008075">
    <property type="entry name" value="LIMR"/>
</dbReference>
<evidence type="ECO:0000313" key="2">
    <source>
        <dbReference type="Proteomes" id="UP000887540"/>
    </source>
</evidence>
<name>A0A914CBX5_9BILA</name>
<evidence type="ECO:0000313" key="3">
    <source>
        <dbReference type="WBParaSite" id="ACRNAN_Path_716.g2700.t1"/>
    </source>
</evidence>
<dbReference type="PANTHER" id="PTHR12625">
    <property type="entry name" value="LIPOCALIN-1 INTERACTING MEMBRANE RECEPTOR LIMR"/>
    <property type="match status" value="1"/>
</dbReference>
<proteinExistence type="predicted"/>
<organism evidence="2 3">
    <name type="scientific">Acrobeloides nanus</name>
    <dbReference type="NCBI Taxonomy" id="290746"/>
    <lineage>
        <taxon>Eukaryota</taxon>
        <taxon>Metazoa</taxon>
        <taxon>Ecdysozoa</taxon>
        <taxon>Nematoda</taxon>
        <taxon>Chromadorea</taxon>
        <taxon>Rhabditida</taxon>
        <taxon>Tylenchina</taxon>
        <taxon>Cephalobomorpha</taxon>
        <taxon>Cephaloboidea</taxon>
        <taxon>Cephalobidae</taxon>
        <taxon>Acrobeloides</taxon>
    </lineage>
</organism>
<dbReference type="WBParaSite" id="ACRNAN_Path_716.g2700.t1">
    <property type="protein sequence ID" value="ACRNAN_Path_716.g2700.t1"/>
    <property type="gene ID" value="ACRNAN_Path_716.g2700"/>
</dbReference>
<reference evidence="3" key="1">
    <citation type="submission" date="2022-11" db="UniProtKB">
        <authorList>
            <consortium name="WormBaseParasite"/>
        </authorList>
    </citation>
    <scope>IDENTIFICATION</scope>
</reference>
<keyword evidence="1" id="KW-0812">Transmembrane</keyword>
<dbReference type="GO" id="GO:0004888">
    <property type="term" value="F:transmembrane signaling receptor activity"/>
    <property type="evidence" value="ECO:0007669"/>
    <property type="project" value="TreeGrafter"/>
</dbReference>
<feature type="transmembrane region" description="Helical" evidence="1">
    <location>
        <begin position="141"/>
        <end position="174"/>
    </location>
</feature>
<dbReference type="Proteomes" id="UP000887540">
    <property type="component" value="Unplaced"/>
</dbReference>
<evidence type="ECO:0000256" key="1">
    <source>
        <dbReference type="SAM" id="Phobius"/>
    </source>
</evidence>
<dbReference type="PANTHER" id="PTHR12625:SF0">
    <property type="entry name" value="PROTEIN LILIPOD"/>
    <property type="match status" value="1"/>
</dbReference>
<keyword evidence="1" id="KW-0472">Membrane</keyword>
<protein>
    <submittedName>
        <fullName evidence="3">Uncharacterized protein</fullName>
    </submittedName>
</protein>
<feature type="transmembrane region" description="Helical" evidence="1">
    <location>
        <begin position="235"/>
        <end position="255"/>
    </location>
</feature>
<feature type="transmembrane region" description="Helical" evidence="1">
    <location>
        <begin position="275"/>
        <end position="298"/>
    </location>
</feature>